<evidence type="ECO:0000259" key="1">
    <source>
        <dbReference type="Pfam" id="PF08588"/>
    </source>
</evidence>
<dbReference type="OrthoDB" id="2119945at2759"/>
<comment type="caution">
    <text evidence="2">The sequence shown here is derived from an EMBL/GenBank/DDBJ whole genome shotgun (WGS) entry which is preliminary data.</text>
</comment>
<proteinExistence type="predicted"/>
<dbReference type="PANTHER" id="PTHR34826">
    <property type="entry name" value="UPF0590 PROTEIN C409.17C"/>
    <property type="match status" value="1"/>
</dbReference>
<gene>
    <name evidence="2" type="ORF">EWM64_g5545</name>
</gene>
<protein>
    <recommendedName>
        <fullName evidence="1">Domain of unknown function at the cortex 1 domain-containing protein</fullName>
    </recommendedName>
</protein>
<evidence type="ECO:0000313" key="2">
    <source>
        <dbReference type="EMBL" id="TFY78465.1"/>
    </source>
</evidence>
<dbReference type="Pfam" id="PF08588">
    <property type="entry name" value="Duc1"/>
    <property type="match status" value="1"/>
</dbReference>
<evidence type="ECO:0000313" key="3">
    <source>
        <dbReference type="Proteomes" id="UP000298061"/>
    </source>
</evidence>
<reference evidence="2 3" key="1">
    <citation type="submission" date="2019-02" db="EMBL/GenBank/DDBJ databases">
        <title>Genome sequencing of the rare red list fungi Hericium alpestre (H. flagellum).</title>
        <authorList>
            <person name="Buettner E."/>
            <person name="Kellner H."/>
        </authorList>
    </citation>
    <scope>NUCLEOTIDE SEQUENCE [LARGE SCALE GENOMIC DNA]</scope>
    <source>
        <strain evidence="2 3">DSM 108284</strain>
    </source>
</reference>
<sequence>MPRLRVVAGPSMSELRPIPANSGIPYPITSDAFEGKVLVYIKGFTDKDSNILDSEYFHREDRKGITWSIQVQGRFLQPHSADDIMFGNTFDRPLKLPWGSGAALKFMKYDTFTIATD</sequence>
<dbReference type="PANTHER" id="PTHR34826:SF2">
    <property type="entry name" value="UPF0590 PROTEIN C409.17C"/>
    <property type="match status" value="1"/>
</dbReference>
<accession>A0A4Y9ZV65</accession>
<dbReference type="AlphaFoldDB" id="A0A4Y9ZV65"/>
<dbReference type="InterPro" id="IPR013897">
    <property type="entry name" value="Duc1"/>
</dbReference>
<feature type="domain" description="Domain of unknown function at the cortex 1" evidence="1">
    <location>
        <begin position="3"/>
        <end position="111"/>
    </location>
</feature>
<dbReference type="STRING" id="135208.A0A4Y9ZV65"/>
<organism evidence="2 3">
    <name type="scientific">Hericium alpestre</name>
    <dbReference type="NCBI Taxonomy" id="135208"/>
    <lineage>
        <taxon>Eukaryota</taxon>
        <taxon>Fungi</taxon>
        <taxon>Dikarya</taxon>
        <taxon>Basidiomycota</taxon>
        <taxon>Agaricomycotina</taxon>
        <taxon>Agaricomycetes</taxon>
        <taxon>Russulales</taxon>
        <taxon>Hericiaceae</taxon>
        <taxon>Hericium</taxon>
    </lineage>
</organism>
<name>A0A4Y9ZV65_9AGAM</name>
<dbReference type="EMBL" id="SFCI01000675">
    <property type="protein sequence ID" value="TFY78465.1"/>
    <property type="molecule type" value="Genomic_DNA"/>
</dbReference>
<keyword evidence="3" id="KW-1185">Reference proteome</keyword>
<dbReference type="Proteomes" id="UP000298061">
    <property type="component" value="Unassembled WGS sequence"/>
</dbReference>